<comment type="caution">
    <text evidence="1">The sequence shown here is derived from an EMBL/GenBank/DDBJ whole genome shotgun (WGS) entry which is preliminary data.</text>
</comment>
<dbReference type="EMBL" id="JAUSVK010000001">
    <property type="protein sequence ID" value="MDQ0390366.1"/>
    <property type="molecule type" value="Genomic_DNA"/>
</dbReference>
<dbReference type="Proteomes" id="UP001237448">
    <property type="component" value="Unassembled WGS sequence"/>
</dbReference>
<gene>
    <name evidence="1" type="ORF">J3R73_000158</name>
</gene>
<keyword evidence="2" id="KW-1185">Reference proteome</keyword>
<evidence type="ECO:0000313" key="2">
    <source>
        <dbReference type="Proteomes" id="UP001237448"/>
    </source>
</evidence>
<proteinExistence type="predicted"/>
<dbReference type="PANTHER" id="PTHR30292:SF0">
    <property type="entry name" value="5-OXOPROLINASE SUBUNIT A"/>
    <property type="match status" value="1"/>
</dbReference>
<dbReference type="Pfam" id="PF03746">
    <property type="entry name" value="LamB_YcsF"/>
    <property type="match status" value="1"/>
</dbReference>
<reference evidence="1 2" key="1">
    <citation type="submission" date="2023-07" db="EMBL/GenBank/DDBJ databases">
        <title>Genomic Encyclopedia of Type Strains, Phase IV (KMG-IV): sequencing the most valuable type-strain genomes for metagenomic binning, comparative biology and taxonomic classification.</title>
        <authorList>
            <person name="Goeker M."/>
        </authorList>
    </citation>
    <scope>NUCLEOTIDE SEQUENCE [LARGE SCALE GENOMIC DNA]</scope>
    <source>
        <strain evidence="1 2">DSM 5896</strain>
    </source>
</reference>
<evidence type="ECO:0000313" key="1">
    <source>
        <dbReference type="EMBL" id="MDQ0390366.1"/>
    </source>
</evidence>
<dbReference type="InterPro" id="IPR011330">
    <property type="entry name" value="Glyco_hydro/deAcase_b/a-brl"/>
</dbReference>
<sequence length="263" mass="28566">MGRKTTIDLGCDMGEAYGNWQLGSTDDAKLMTMISSAHIAAGFHAGDPNLMDRSVALALSNKVAIGVHPGFRDLQGFGRRRIVQSTEEMVNDIVYQVGALREFVHLHAGTVQHVKPHGALYMELAANEVASRAFVKMMRRVAPDAFIYCMGASETYRIAKELGQPVVREFYADREYDSTGKIVFTRKPDNYNPKSAADRVVRACLEGKVKPVDGPEIEVGFESICVHSDTPGSVDLLVAIREALGANGVEILAPGAARARNAT</sequence>
<organism evidence="1 2">
    <name type="scientific">Labrys monachus</name>
    <dbReference type="NCBI Taxonomy" id="217067"/>
    <lineage>
        <taxon>Bacteria</taxon>
        <taxon>Pseudomonadati</taxon>
        <taxon>Pseudomonadota</taxon>
        <taxon>Alphaproteobacteria</taxon>
        <taxon>Hyphomicrobiales</taxon>
        <taxon>Xanthobacteraceae</taxon>
        <taxon>Labrys</taxon>
    </lineage>
</organism>
<dbReference type="RefSeq" id="WP_307421549.1">
    <property type="nucleotide sequence ID" value="NZ_JAUSVK010000001.1"/>
</dbReference>
<protein>
    <submittedName>
        <fullName evidence="1">UPF0271 protein</fullName>
    </submittedName>
</protein>
<dbReference type="PANTHER" id="PTHR30292">
    <property type="entry name" value="UNCHARACTERIZED PROTEIN YBGL-RELATED"/>
    <property type="match status" value="1"/>
</dbReference>
<dbReference type="InterPro" id="IPR005501">
    <property type="entry name" value="LamB/YcsF/PxpA-like"/>
</dbReference>
<dbReference type="Gene3D" id="3.20.20.370">
    <property type="entry name" value="Glycoside hydrolase/deacetylase"/>
    <property type="match status" value="1"/>
</dbReference>
<name>A0ABU0F730_9HYPH</name>
<dbReference type="NCBIfam" id="NF003814">
    <property type="entry name" value="PRK05406.1-3"/>
    <property type="match status" value="1"/>
</dbReference>
<dbReference type="SUPFAM" id="SSF88713">
    <property type="entry name" value="Glycoside hydrolase/deacetylase"/>
    <property type="match status" value="1"/>
</dbReference>
<accession>A0ABU0F730</accession>